<dbReference type="PROSITE" id="PS50888">
    <property type="entry name" value="BHLH"/>
    <property type="match status" value="1"/>
</dbReference>
<dbReference type="Gene3D" id="4.10.280.10">
    <property type="entry name" value="Helix-loop-helix DNA-binding domain"/>
    <property type="match status" value="1"/>
</dbReference>
<dbReference type="EMBL" id="DS232292">
    <property type="protein sequence ID" value="EDS39361.1"/>
    <property type="molecule type" value="Genomic_DNA"/>
</dbReference>
<protein>
    <submittedName>
        <fullName evidence="7 8">N-twist</fullName>
    </submittedName>
</protein>
<feature type="region of interest" description="Disordered" evidence="5">
    <location>
        <begin position="54"/>
        <end position="76"/>
    </location>
</feature>
<evidence type="ECO:0000313" key="8">
    <source>
        <dbReference type="EnsemblMetazoa" id="CPIJ012703-PA"/>
    </source>
</evidence>
<dbReference type="VEuPathDB" id="VectorBase:CQUJHB011341"/>
<gene>
    <name evidence="8" type="primary">6046755</name>
    <name evidence="7" type="ORF">CpipJ_CPIJ012703</name>
</gene>
<keyword evidence="9" id="KW-1185">Reference proteome</keyword>
<reference evidence="8" key="2">
    <citation type="submission" date="2020-05" db="UniProtKB">
        <authorList>
            <consortium name="EnsemblMetazoa"/>
        </authorList>
    </citation>
    <scope>IDENTIFICATION</scope>
    <source>
        <strain evidence="8">JHB</strain>
    </source>
</reference>
<accession>B0X2N7</accession>
<evidence type="ECO:0000256" key="1">
    <source>
        <dbReference type="ARBA" id="ARBA00023015"/>
    </source>
</evidence>
<dbReference type="Proteomes" id="UP000002320">
    <property type="component" value="Unassembled WGS sequence"/>
</dbReference>
<dbReference type="GO" id="GO:0000977">
    <property type="term" value="F:RNA polymerase II transcription regulatory region sequence-specific DNA binding"/>
    <property type="evidence" value="ECO:0007669"/>
    <property type="project" value="TreeGrafter"/>
</dbReference>
<dbReference type="InterPro" id="IPR004119">
    <property type="entry name" value="EcKL"/>
</dbReference>
<evidence type="ECO:0000256" key="5">
    <source>
        <dbReference type="SAM" id="MobiDB-lite"/>
    </source>
</evidence>
<dbReference type="GO" id="GO:0000981">
    <property type="term" value="F:DNA-binding transcription factor activity, RNA polymerase II-specific"/>
    <property type="evidence" value="ECO:0007669"/>
    <property type="project" value="TreeGrafter"/>
</dbReference>
<dbReference type="InParanoid" id="B0X2N7"/>
<dbReference type="InterPro" id="IPR011598">
    <property type="entry name" value="bHLH_dom"/>
</dbReference>
<dbReference type="FunFam" id="4.10.280.10:FF:000035">
    <property type="entry name" value="Pancreas-specific transcription factor 1a"/>
    <property type="match status" value="1"/>
</dbReference>
<dbReference type="Pfam" id="PF00010">
    <property type="entry name" value="HLH"/>
    <property type="match status" value="1"/>
</dbReference>
<keyword evidence="4" id="KW-0539">Nucleus</keyword>
<dbReference type="eggNOG" id="KOG4029">
    <property type="taxonomic scope" value="Eukaryota"/>
</dbReference>
<evidence type="ECO:0000313" key="9">
    <source>
        <dbReference type="Proteomes" id="UP000002320"/>
    </source>
</evidence>
<reference evidence="7" key="1">
    <citation type="submission" date="2007-03" db="EMBL/GenBank/DDBJ databases">
        <title>Annotation of Culex pipiens quinquefasciatus.</title>
        <authorList>
            <consortium name="The Broad Institute Genome Sequencing Platform"/>
            <person name="Atkinson P.W."/>
            <person name="Hemingway J."/>
            <person name="Christensen B.M."/>
            <person name="Higgs S."/>
            <person name="Kodira C."/>
            <person name="Hannick L."/>
            <person name="Megy K."/>
            <person name="O'Leary S."/>
            <person name="Pearson M."/>
            <person name="Haas B.J."/>
            <person name="Mauceli E."/>
            <person name="Wortman J.R."/>
            <person name="Lee N.H."/>
            <person name="Guigo R."/>
            <person name="Stanke M."/>
            <person name="Alvarado L."/>
            <person name="Amedeo P."/>
            <person name="Antoine C.H."/>
            <person name="Arensburger P."/>
            <person name="Bidwell S.L."/>
            <person name="Crawford M."/>
            <person name="Camaro F."/>
            <person name="Devon K."/>
            <person name="Engels R."/>
            <person name="Hammond M."/>
            <person name="Howarth C."/>
            <person name="Koehrsen M."/>
            <person name="Lawson D."/>
            <person name="Montgomery P."/>
            <person name="Nene V."/>
            <person name="Nusbaum C."/>
            <person name="Puiu D."/>
            <person name="Romero-Severson J."/>
            <person name="Severson D.W."/>
            <person name="Shumway M."/>
            <person name="Sisk P."/>
            <person name="Stolte C."/>
            <person name="Zeng Q."/>
            <person name="Eisenstadt E."/>
            <person name="Fraser-Liggett C."/>
            <person name="Strausberg R."/>
            <person name="Galagan J."/>
            <person name="Birren B."/>
            <person name="Collins F.H."/>
        </authorList>
    </citation>
    <scope>NUCLEOTIDE SEQUENCE [LARGE SCALE GENOMIC DNA]</scope>
    <source>
        <strain evidence="7">JHB</strain>
    </source>
</reference>
<sequence>MEPPFPPEVSPFTPIWSQDNPSPMVHYPELMAAGFPCADLAIWPRQQVGSFVAQRLSPRGAQPASTSSSKKTRRRVASMAQRRAANIRERRRMFNLNEAFDKLRRKVPTFAYEKRLSRIETLRLAITYIGFMSELLNGTPTHDGRSPELYPNLMTSELETTAVKSPIPDWLNEQFFEDIFVEKHGLERGQFVVKVRAIIPTGGAGENYTSMLYRANVDAECGDGTTKNLAVIIKAMISVPALKEFGVFTKEKFAYDTVLPKMEAEWAKAGTEIQFGPRCWKTIEGEVDIIVLDDLCASGYQLDYPERIPTLRDIHIEMLKRAYFGMQCLYGILPVVLANKSENANFAGFVGEEEENVQFRHDVFNNPLYHQHLRPLLKMFDLRGYLDHE</sequence>
<dbReference type="OrthoDB" id="191037at2759"/>
<keyword evidence="3" id="KW-0804">Transcription</keyword>
<dbReference type="CDD" id="cd11415">
    <property type="entry name" value="bHLH_TS_FERD3L_NATO3"/>
    <property type="match status" value="1"/>
</dbReference>
<keyword evidence="1" id="KW-0805">Transcription regulation</keyword>
<name>B0X2N7_CULQU</name>
<dbReference type="STRING" id="7176.B0X2N7"/>
<dbReference type="HOGENOM" id="CLU_710296_0_0_1"/>
<organism>
    <name type="scientific">Culex quinquefasciatus</name>
    <name type="common">Southern house mosquito</name>
    <name type="synonym">Culex pungens</name>
    <dbReference type="NCBI Taxonomy" id="7176"/>
    <lineage>
        <taxon>Eukaryota</taxon>
        <taxon>Metazoa</taxon>
        <taxon>Ecdysozoa</taxon>
        <taxon>Arthropoda</taxon>
        <taxon>Hexapoda</taxon>
        <taxon>Insecta</taxon>
        <taxon>Pterygota</taxon>
        <taxon>Neoptera</taxon>
        <taxon>Endopterygota</taxon>
        <taxon>Diptera</taxon>
        <taxon>Nematocera</taxon>
        <taxon>Culicoidea</taxon>
        <taxon>Culicidae</taxon>
        <taxon>Culicinae</taxon>
        <taxon>Culicini</taxon>
        <taxon>Culex</taxon>
        <taxon>Culex</taxon>
    </lineage>
</organism>
<evidence type="ECO:0000256" key="3">
    <source>
        <dbReference type="ARBA" id="ARBA00023163"/>
    </source>
</evidence>
<dbReference type="GO" id="GO:0046983">
    <property type="term" value="F:protein dimerization activity"/>
    <property type="evidence" value="ECO:0007669"/>
    <property type="project" value="InterPro"/>
</dbReference>
<dbReference type="PANTHER" id="PTHR23349:SF63">
    <property type="entry name" value="FER3-LIKE PROTEIN"/>
    <property type="match status" value="1"/>
</dbReference>
<evidence type="ECO:0000313" key="7">
    <source>
        <dbReference type="EMBL" id="EDS39361.1"/>
    </source>
</evidence>
<dbReference type="SMART" id="SM00353">
    <property type="entry name" value="HLH"/>
    <property type="match status" value="1"/>
</dbReference>
<proteinExistence type="predicted"/>
<dbReference type="VEuPathDB" id="VectorBase:CPIJ012703"/>
<evidence type="ECO:0000259" key="6">
    <source>
        <dbReference type="PROSITE" id="PS50888"/>
    </source>
</evidence>
<dbReference type="GO" id="GO:0032502">
    <property type="term" value="P:developmental process"/>
    <property type="evidence" value="ECO:0007669"/>
    <property type="project" value="TreeGrafter"/>
</dbReference>
<dbReference type="Pfam" id="PF02958">
    <property type="entry name" value="EcKL"/>
    <property type="match status" value="1"/>
</dbReference>
<dbReference type="PANTHER" id="PTHR23349">
    <property type="entry name" value="BASIC HELIX-LOOP-HELIX TRANSCRIPTION FACTOR, TWIST"/>
    <property type="match status" value="1"/>
</dbReference>
<dbReference type="KEGG" id="cqu:CpipJ_CPIJ012703"/>
<evidence type="ECO:0000256" key="4">
    <source>
        <dbReference type="ARBA" id="ARBA00023242"/>
    </source>
</evidence>
<dbReference type="AlphaFoldDB" id="B0X2N7"/>
<dbReference type="EnsemblMetazoa" id="CPIJ012703-RA">
    <property type="protein sequence ID" value="CPIJ012703-PA"/>
    <property type="gene ID" value="CPIJ012703"/>
</dbReference>
<dbReference type="InterPro" id="IPR050283">
    <property type="entry name" value="E-box_TF_Regulators"/>
</dbReference>
<evidence type="ECO:0000256" key="2">
    <source>
        <dbReference type="ARBA" id="ARBA00023125"/>
    </source>
</evidence>
<dbReference type="InterPro" id="IPR036638">
    <property type="entry name" value="HLH_DNA-bd_sf"/>
</dbReference>
<keyword evidence="2" id="KW-0238">DNA-binding</keyword>
<feature type="domain" description="BHLH" evidence="6">
    <location>
        <begin position="80"/>
        <end position="132"/>
    </location>
</feature>
<dbReference type="SUPFAM" id="SSF47459">
    <property type="entry name" value="HLH, helix-loop-helix DNA-binding domain"/>
    <property type="match status" value="1"/>
</dbReference>